<dbReference type="CDD" id="cd00088">
    <property type="entry name" value="HPT"/>
    <property type="match status" value="1"/>
</dbReference>
<dbReference type="SMART" id="SM00073">
    <property type="entry name" value="HPT"/>
    <property type="match status" value="1"/>
</dbReference>
<dbReference type="EMBL" id="SNXI01000007">
    <property type="protein sequence ID" value="TDP33247.1"/>
    <property type="molecule type" value="Genomic_DNA"/>
</dbReference>
<dbReference type="RefSeq" id="WP_133539555.1">
    <property type="nucleotide sequence ID" value="NZ_SNXI01000007.1"/>
</dbReference>
<keyword evidence="5" id="KW-0378">Hydrolase</keyword>
<sequence length="368" mass="42334">MTIFERPAIEDEVYQELLDEIKDLHQQAETSLIALEHEPNNEQHQHSVYRSIHTIKGDLGIIGLSPMVAVIGAIEDLLDLVRKGDMSYNSVFSDIVLSLIDQVTEFVETCQNQEVIDVPDRRYQSVIDLSADIVAANDTERQPLLGRLLARLSPELILDSDIQPQQQYRPPHTEDDWDYDLRFFRRLMAEVERRSSYWHDRADRQLKIALMINRYAGSPVDEKQLTAACYVHDFGMGFMPLTLLHQSEPLTPDQHKSIQNHVYLSAKLLENLDYWKTAKLMVLQHHEHADGNGYPLGLKDNEISDGAKILALVDTFDAMTHERAHQHHLKRPISRAVAEINRLAATQLSPYWVTVFNEAMNNLVKSWR</sequence>
<dbReference type="InterPro" id="IPR003607">
    <property type="entry name" value="HD/PDEase_dom"/>
</dbReference>
<dbReference type="SUPFAM" id="SSF47226">
    <property type="entry name" value="Histidine-containing phosphotransfer domain, HPT domain"/>
    <property type="match status" value="1"/>
</dbReference>
<feature type="domain" description="HD-GYP" evidence="4">
    <location>
        <begin position="173"/>
        <end position="368"/>
    </location>
</feature>
<keyword evidence="1" id="KW-0902">Two-component regulatory system</keyword>
<dbReference type="CDD" id="cd00077">
    <property type="entry name" value="HDc"/>
    <property type="match status" value="1"/>
</dbReference>
<dbReference type="Pfam" id="PF01627">
    <property type="entry name" value="Hpt"/>
    <property type="match status" value="1"/>
</dbReference>
<evidence type="ECO:0000259" key="3">
    <source>
        <dbReference type="PROSITE" id="PS50894"/>
    </source>
</evidence>
<dbReference type="GO" id="GO:0008081">
    <property type="term" value="F:phosphoric diester hydrolase activity"/>
    <property type="evidence" value="ECO:0007669"/>
    <property type="project" value="UniProtKB-ARBA"/>
</dbReference>
<dbReference type="Gene3D" id="1.10.3210.10">
    <property type="entry name" value="Hypothetical protein af1432"/>
    <property type="match status" value="1"/>
</dbReference>
<accession>A0A4R6P6A8</accession>
<dbReference type="InterPro" id="IPR037522">
    <property type="entry name" value="HD_GYP_dom"/>
</dbReference>
<dbReference type="Gene3D" id="1.20.120.160">
    <property type="entry name" value="HPT domain"/>
    <property type="match status" value="1"/>
</dbReference>
<dbReference type="Proteomes" id="UP000295531">
    <property type="component" value="Unassembled WGS sequence"/>
</dbReference>
<gene>
    <name evidence="5" type="ORF">DEU29_10767</name>
</gene>
<feature type="domain" description="HPt" evidence="3">
    <location>
        <begin position="6"/>
        <end position="113"/>
    </location>
</feature>
<keyword evidence="2" id="KW-0597">Phosphoprotein</keyword>
<organism evidence="5 6">
    <name type="scientific">Idiomarina aquatica</name>
    <dbReference type="NCBI Taxonomy" id="1327752"/>
    <lineage>
        <taxon>Bacteria</taxon>
        <taxon>Pseudomonadati</taxon>
        <taxon>Pseudomonadota</taxon>
        <taxon>Gammaproteobacteria</taxon>
        <taxon>Alteromonadales</taxon>
        <taxon>Idiomarinaceae</taxon>
        <taxon>Idiomarina</taxon>
    </lineage>
</organism>
<dbReference type="InterPro" id="IPR036641">
    <property type="entry name" value="HPT_dom_sf"/>
</dbReference>
<dbReference type="PANTHER" id="PTHR43155:SF2">
    <property type="entry name" value="CYCLIC DI-GMP PHOSPHODIESTERASE PA4108"/>
    <property type="match status" value="1"/>
</dbReference>
<feature type="modified residue" description="Phosphohistidine" evidence="2">
    <location>
        <position position="53"/>
    </location>
</feature>
<dbReference type="Pfam" id="PF13487">
    <property type="entry name" value="HD_5"/>
    <property type="match status" value="1"/>
</dbReference>
<protein>
    <submittedName>
        <fullName evidence="5">Metal dependent phosphohydrolase</fullName>
    </submittedName>
</protein>
<evidence type="ECO:0000313" key="6">
    <source>
        <dbReference type="Proteomes" id="UP000295531"/>
    </source>
</evidence>
<dbReference type="OrthoDB" id="9816273at2"/>
<reference evidence="5 6" key="1">
    <citation type="submission" date="2019-03" db="EMBL/GenBank/DDBJ databases">
        <title>Freshwater and sediment microbial communities from various areas in North America, analyzing microbe dynamics in response to fracking.</title>
        <authorList>
            <person name="Lamendella R."/>
        </authorList>
    </citation>
    <scope>NUCLEOTIDE SEQUENCE [LARGE SCALE GENOMIC DNA]</scope>
    <source>
        <strain evidence="5 6">18_TX</strain>
    </source>
</reference>
<proteinExistence type="predicted"/>
<comment type="caution">
    <text evidence="5">The sequence shown here is derived from an EMBL/GenBank/DDBJ whole genome shotgun (WGS) entry which is preliminary data.</text>
</comment>
<dbReference type="InterPro" id="IPR008207">
    <property type="entry name" value="Sig_transdc_His_kin_Hpt_dom"/>
</dbReference>
<keyword evidence="6" id="KW-1185">Reference proteome</keyword>
<dbReference type="PROSITE" id="PS51832">
    <property type="entry name" value="HD_GYP"/>
    <property type="match status" value="1"/>
</dbReference>
<evidence type="ECO:0000313" key="5">
    <source>
        <dbReference type="EMBL" id="TDP33247.1"/>
    </source>
</evidence>
<dbReference type="GO" id="GO:0000160">
    <property type="term" value="P:phosphorelay signal transduction system"/>
    <property type="evidence" value="ECO:0007669"/>
    <property type="project" value="UniProtKB-KW"/>
</dbReference>
<dbReference type="SUPFAM" id="SSF109604">
    <property type="entry name" value="HD-domain/PDEase-like"/>
    <property type="match status" value="1"/>
</dbReference>
<evidence type="ECO:0000259" key="4">
    <source>
        <dbReference type="PROSITE" id="PS51832"/>
    </source>
</evidence>
<evidence type="ECO:0000256" key="2">
    <source>
        <dbReference type="PROSITE-ProRule" id="PRU00110"/>
    </source>
</evidence>
<evidence type="ECO:0000256" key="1">
    <source>
        <dbReference type="ARBA" id="ARBA00023012"/>
    </source>
</evidence>
<name>A0A4R6P6A8_9GAMM</name>
<dbReference type="GO" id="GO:0004672">
    <property type="term" value="F:protein kinase activity"/>
    <property type="evidence" value="ECO:0007669"/>
    <property type="project" value="UniProtKB-ARBA"/>
</dbReference>
<dbReference type="AlphaFoldDB" id="A0A4R6P6A8"/>
<dbReference type="PROSITE" id="PS50894">
    <property type="entry name" value="HPT"/>
    <property type="match status" value="1"/>
</dbReference>
<dbReference type="PANTHER" id="PTHR43155">
    <property type="entry name" value="CYCLIC DI-GMP PHOSPHODIESTERASE PA4108-RELATED"/>
    <property type="match status" value="1"/>
</dbReference>